<dbReference type="RefSeq" id="WP_054198657.1">
    <property type="nucleotide sequence ID" value="NZ_CAJFGW010000019.1"/>
</dbReference>
<dbReference type="Gene3D" id="2.40.128.110">
    <property type="entry name" value="Lipid/polyisoprenoid-binding, YceI-like"/>
    <property type="match status" value="1"/>
</dbReference>
<name>A0A0N0LT39_9HELI</name>
<organism evidence="3 4">
    <name type="scientific">Helicobacter pullorum</name>
    <dbReference type="NCBI Taxonomy" id="35818"/>
    <lineage>
        <taxon>Bacteria</taxon>
        <taxon>Pseudomonadati</taxon>
        <taxon>Campylobacterota</taxon>
        <taxon>Epsilonproteobacteria</taxon>
        <taxon>Campylobacterales</taxon>
        <taxon>Helicobacteraceae</taxon>
        <taxon>Helicobacter</taxon>
    </lineage>
</organism>
<keyword evidence="1" id="KW-0732">Signal</keyword>
<dbReference type="PANTHER" id="PTHR34406:SF1">
    <property type="entry name" value="PROTEIN YCEI"/>
    <property type="match status" value="1"/>
</dbReference>
<evidence type="ECO:0000313" key="4">
    <source>
        <dbReference type="Proteomes" id="UP000037997"/>
    </source>
</evidence>
<dbReference type="EMBL" id="JNOC01000081">
    <property type="protein sequence ID" value="KPH54769.1"/>
    <property type="molecule type" value="Genomic_DNA"/>
</dbReference>
<evidence type="ECO:0000259" key="2">
    <source>
        <dbReference type="SMART" id="SM00867"/>
    </source>
</evidence>
<dbReference type="PATRIC" id="fig|35818.11.peg.2435"/>
<feature type="chain" id="PRO_5041079968" description="Lipid/polyisoprenoid-binding YceI-like domain-containing protein" evidence="1">
    <location>
        <begin position="21"/>
        <end position="180"/>
    </location>
</feature>
<dbReference type="GeneID" id="93195750"/>
<dbReference type="STRING" id="35818.HPU229336_06960"/>
<dbReference type="PROSITE" id="PS51257">
    <property type="entry name" value="PROKAR_LIPOPROTEIN"/>
    <property type="match status" value="1"/>
</dbReference>
<accession>A0A0N0LT39</accession>
<gene>
    <name evidence="3" type="ORF">HPU229334_12315</name>
</gene>
<feature type="signal peptide" evidence="1">
    <location>
        <begin position="1"/>
        <end position="20"/>
    </location>
</feature>
<evidence type="ECO:0000313" key="3">
    <source>
        <dbReference type="EMBL" id="KPH54769.1"/>
    </source>
</evidence>
<dbReference type="AlphaFoldDB" id="A0A0N0LT39"/>
<dbReference type="Proteomes" id="UP000037997">
    <property type="component" value="Unassembled WGS sequence"/>
</dbReference>
<sequence length="180" mass="19947">MKKFLSISAFVALLGCPLLAQPYTLDSQNSKVDFQISHLKLTKVDGKFKKFSANIDYDLATKKLNILEGSVEIASVDTANAKRDEHLNAADIFDSKKYPNMTFKMTKFEAGKISGDLTIKGITKPIIFESTETLKDKTLQIQATAKIKRSDFGVVWESNLKDSLVGDEVTILLTLIANPQ</sequence>
<reference evidence="3 4" key="1">
    <citation type="submission" date="2014-06" db="EMBL/GenBank/DDBJ databases">
        <title>Helicobacter pullorum isolates in fresh chicken meat - phenotypic and genotypic features.</title>
        <authorList>
            <person name="Borges V."/>
            <person name="Santos A."/>
            <person name="Correia C.B."/>
            <person name="Saraiva M."/>
            <person name="Menard A."/>
            <person name="Vieira L."/>
            <person name="Sampaio D.A."/>
            <person name="Gomes J.P."/>
            <person name="Oleastro M."/>
        </authorList>
    </citation>
    <scope>NUCLEOTIDE SEQUENCE [LARGE SCALE GENOMIC DNA]</scope>
    <source>
        <strain evidence="3 4">229334/12</strain>
    </source>
</reference>
<dbReference type="PANTHER" id="PTHR34406">
    <property type="entry name" value="PROTEIN YCEI"/>
    <property type="match status" value="1"/>
</dbReference>
<protein>
    <recommendedName>
        <fullName evidence="2">Lipid/polyisoprenoid-binding YceI-like domain-containing protein</fullName>
    </recommendedName>
</protein>
<evidence type="ECO:0000256" key="1">
    <source>
        <dbReference type="SAM" id="SignalP"/>
    </source>
</evidence>
<dbReference type="InterPro" id="IPR036761">
    <property type="entry name" value="TTHA0802/YceI-like_sf"/>
</dbReference>
<comment type="caution">
    <text evidence="3">The sequence shown here is derived from an EMBL/GenBank/DDBJ whole genome shotgun (WGS) entry which is preliminary data.</text>
</comment>
<dbReference type="SMART" id="SM00867">
    <property type="entry name" value="YceI"/>
    <property type="match status" value="1"/>
</dbReference>
<proteinExistence type="predicted"/>
<dbReference type="InterPro" id="IPR007372">
    <property type="entry name" value="Lipid/polyisoprenoid-bd_YceI"/>
</dbReference>
<feature type="domain" description="Lipid/polyisoprenoid-binding YceI-like" evidence="2">
    <location>
        <begin position="22"/>
        <end position="178"/>
    </location>
</feature>
<dbReference type="SUPFAM" id="SSF101874">
    <property type="entry name" value="YceI-like"/>
    <property type="match status" value="1"/>
</dbReference>
<dbReference type="Pfam" id="PF04264">
    <property type="entry name" value="YceI"/>
    <property type="match status" value="1"/>
</dbReference>